<dbReference type="Proteomes" id="UP000581135">
    <property type="component" value="Unassembled WGS sequence"/>
</dbReference>
<protein>
    <submittedName>
        <fullName evidence="2">NADPH2:quinone reductase</fullName>
        <ecNumber evidence="2">1.6.5.5</ecNumber>
    </submittedName>
</protein>
<proteinExistence type="predicted"/>
<dbReference type="Gene3D" id="3.90.180.10">
    <property type="entry name" value="Medium-chain alcohol dehydrogenases, catalytic domain"/>
    <property type="match status" value="1"/>
</dbReference>
<sequence>MKAYELTEYGPPSSHGLGEVARPEVVAGEVLIRVEAIGLNYPDALMVQGKYQKRPNPPFVPGRDCAGTVVAVGDGVDSVAPGDAVVAQVFSGAFAEFVAAPLERVFKRPDGVSSVEGAGAITVFNTAYVAVVIRANVRAGERVVVTGAAGGVGAAAVQLAKARGAEVVGIVSTDAKAERVRALGVDHVVIVSDATEDGLKNLFKTEVRGLWPDGRGVNVVVDTVGGHMFTAGLRGLGFAGRMIVVGFASGDIPAAKTNYLLYNNLSVMGAPLDIHFAESLSEIREGTDWWLSLMASGRCKANVEKTVPFDELMDGLQALLDRTAIGKTVVTLDTSAT</sequence>
<dbReference type="Pfam" id="PF08240">
    <property type="entry name" value="ADH_N"/>
    <property type="match status" value="1"/>
</dbReference>
<dbReference type="InterPro" id="IPR013154">
    <property type="entry name" value="ADH-like_N"/>
</dbReference>
<gene>
    <name evidence="2" type="ORF">FHR98_000534</name>
</gene>
<dbReference type="EC" id="1.6.5.5" evidence="2"/>
<name>A0A839SQN7_9PROT</name>
<dbReference type="InterPro" id="IPR051397">
    <property type="entry name" value="Zn-ADH-like_protein"/>
</dbReference>
<dbReference type="Pfam" id="PF00107">
    <property type="entry name" value="ADH_zinc_N"/>
    <property type="match status" value="1"/>
</dbReference>
<dbReference type="InterPro" id="IPR013149">
    <property type="entry name" value="ADH-like_C"/>
</dbReference>
<evidence type="ECO:0000313" key="2">
    <source>
        <dbReference type="EMBL" id="MBB3064269.1"/>
    </source>
</evidence>
<feature type="domain" description="Enoyl reductase (ER)" evidence="1">
    <location>
        <begin position="10"/>
        <end position="330"/>
    </location>
</feature>
<dbReference type="EMBL" id="JACHXA010000001">
    <property type="protein sequence ID" value="MBB3064269.1"/>
    <property type="molecule type" value="Genomic_DNA"/>
</dbReference>
<dbReference type="SUPFAM" id="SSF51735">
    <property type="entry name" value="NAD(P)-binding Rossmann-fold domains"/>
    <property type="match status" value="1"/>
</dbReference>
<dbReference type="InterPro" id="IPR011032">
    <property type="entry name" value="GroES-like_sf"/>
</dbReference>
<dbReference type="RefSeq" id="WP_183415065.1">
    <property type="nucleotide sequence ID" value="NZ_JACHXA010000001.1"/>
</dbReference>
<dbReference type="PANTHER" id="PTHR43677:SF4">
    <property type="entry name" value="QUINONE OXIDOREDUCTASE-LIKE PROTEIN 2"/>
    <property type="match status" value="1"/>
</dbReference>
<dbReference type="PANTHER" id="PTHR43677">
    <property type="entry name" value="SHORT-CHAIN DEHYDROGENASE/REDUCTASE"/>
    <property type="match status" value="1"/>
</dbReference>
<organism evidence="2 3">
    <name type="scientific">Limibacillus halophilus</name>
    <dbReference type="NCBI Taxonomy" id="1579333"/>
    <lineage>
        <taxon>Bacteria</taxon>
        <taxon>Pseudomonadati</taxon>
        <taxon>Pseudomonadota</taxon>
        <taxon>Alphaproteobacteria</taxon>
        <taxon>Rhodospirillales</taxon>
        <taxon>Rhodovibrionaceae</taxon>
        <taxon>Limibacillus</taxon>
    </lineage>
</organism>
<evidence type="ECO:0000313" key="3">
    <source>
        <dbReference type="Proteomes" id="UP000581135"/>
    </source>
</evidence>
<dbReference type="GO" id="GO:0003960">
    <property type="term" value="F:quinone reductase (NADPH) activity"/>
    <property type="evidence" value="ECO:0007669"/>
    <property type="project" value="UniProtKB-EC"/>
</dbReference>
<evidence type="ECO:0000259" key="1">
    <source>
        <dbReference type="SMART" id="SM00829"/>
    </source>
</evidence>
<reference evidence="2 3" key="1">
    <citation type="submission" date="2020-08" db="EMBL/GenBank/DDBJ databases">
        <title>Genomic Encyclopedia of Type Strains, Phase III (KMG-III): the genomes of soil and plant-associated and newly described type strains.</title>
        <authorList>
            <person name="Whitman W."/>
        </authorList>
    </citation>
    <scope>NUCLEOTIDE SEQUENCE [LARGE SCALE GENOMIC DNA]</scope>
    <source>
        <strain evidence="2 3">CECT 8803</strain>
    </source>
</reference>
<dbReference type="InterPro" id="IPR020843">
    <property type="entry name" value="ER"/>
</dbReference>
<dbReference type="SUPFAM" id="SSF50129">
    <property type="entry name" value="GroES-like"/>
    <property type="match status" value="1"/>
</dbReference>
<keyword evidence="2" id="KW-0560">Oxidoreductase</keyword>
<dbReference type="CDD" id="cd08241">
    <property type="entry name" value="QOR1"/>
    <property type="match status" value="1"/>
</dbReference>
<accession>A0A839SQN7</accession>
<comment type="caution">
    <text evidence="2">The sequence shown here is derived from an EMBL/GenBank/DDBJ whole genome shotgun (WGS) entry which is preliminary data.</text>
</comment>
<dbReference type="AlphaFoldDB" id="A0A839SQN7"/>
<dbReference type="SMART" id="SM00829">
    <property type="entry name" value="PKS_ER"/>
    <property type="match status" value="1"/>
</dbReference>
<keyword evidence="3" id="KW-1185">Reference proteome</keyword>
<dbReference type="InterPro" id="IPR036291">
    <property type="entry name" value="NAD(P)-bd_dom_sf"/>
</dbReference>
<dbReference type="Gene3D" id="3.40.50.720">
    <property type="entry name" value="NAD(P)-binding Rossmann-like Domain"/>
    <property type="match status" value="1"/>
</dbReference>